<dbReference type="PANTHER" id="PTHR46401:SF2">
    <property type="entry name" value="GLYCOSYLTRANSFERASE WBBK-RELATED"/>
    <property type="match status" value="1"/>
</dbReference>
<dbReference type="Gene3D" id="3.40.50.2000">
    <property type="entry name" value="Glycogen Phosphorylase B"/>
    <property type="match status" value="2"/>
</dbReference>
<reference evidence="3 4" key="2">
    <citation type="journal article" date="2016" name="Genome Announc.">
        <title>Complete Genome Sequences of Two Interactive Moderate Thermophiles, Paenibacillus napthalenovorans 32O-Y and Paenibacillus sp. 32O-W.</title>
        <authorList>
            <person name="Butler R.R.III."/>
            <person name="Wang J."/>
            <person name="Stark B.C."/>
            <person name="Pombert J.F."/>
        </authorList>
    </citation>
    <scope>NUCLEOTIDE SEQUENCE [LARGE SCALE GENOMIC DNA]</scope>
    <source>
        <strain evidence="3 4">32O-Y</strain>
    </source>
</reference>
<accession>A0A0U2W327</accession>
<dbReference type="GO" id="GO:0016757">
    <property type="term" value="F:glycosyltransferase activity"/>
    <property type="evidence" value="ECO:0007669"/>
    <property type="project" value="TreeGrafter"/>
</dbReference>
<evidence type="ECO:0000256" key="1">
    <source>
        <dbReference type="ARBA" id="ARBA00022679"/>
    </source>
</evidence>
<proteinExistence type="predicted"/>
<feature type="domain" description="Glycosyltransferase subfamily 4-like N-terminal" evidence="2">
    <location>
        <begin position="113"/>
        <end position="209"/>
    </location>
</feature>
<organism evidence="3 4">
    <name type="scientific">Paenibacillus naphthalenovorans</name>
    <dbReference type="NCBI Taxonomy" id="162209"/>
    <lineage>
        <taxon>Bacteria</taxon>
        <taxon>Bacillati</taxon>
        <taxon>Bacillota</taxon>
        <taxon>Bacilli</taxon>
        <taxon>Bacillales</taxon>
        <taxon>Paenibacillaceae</taxon>
        <taxon>Paenibacillus</taxon>
    </lineage>
</organism>
<reference evidence="4" key="1">
    <citation type="submission" date="2015-12" db="EMBL/GenBank/DDBJ databases">
        <title>Complete genome sequences of two moderately thermophilic Paenibacillus species.</title>
        <authorList>
            <person name="Butler R.III."/>
            <person name="Wang J."/>
            <person name="Stark B.C."/>
            <person name="Pombert J.-F."/>
        </authorList>
    </citation>
    <scope>NUCLEOTIDE SEQUENCE [LARGE SCALE GENOMIC DNA]</scope>
    <source>
        <strain evidence="4">32O-Y</strain>
    </source>
</reference>
<dbReference type="STRING" id="162209.IJ22_15330"/>
<dbReference type="EMBL" id="CP013652">
    <property type="protein sequence ID" value="ALS21909.1"/>
    <property type="molecule type" value="Genomic_DNA"/>
</dbReference>
<dbReference type="AlphaFoldDB" id="A0A0U2W327"/>
<sequence>MRNLLVMNHFPTIFPPDTGGVLRYFHIYHQLSQCYDITLLSQEFTPKVEVIHYSDTFREFRMPVEDAHYRITEQLKSEGTGPEFSTHAALCCALIDEPARTFLHYYHRLYPTADIIIHDSPFLLKHDVHFGSDHKPRIYNSHNLESEFAKHVWYGARSHDYIKLVTRLEETLVRQATLVFATSEQERDGFIKAFSSDPSKIKIAPNGIHPGAWKPRKKKRTGNARVTAFFIGSMHQPNIEIVHFIISQLADLCGHMDFIIAGPCGDDFSHVDKKNINILGQIDEKEKLQLFSEVNIAINPASFGTGTNIKTLEFLSAGIPLVSTQVGVRGLHLVQGTHYLHAEKENFAMTLNRISGNKALLEKIALHGQSYVNQTYSWEGIAKKLKEQIDSL</sequence>
<dbReference type="Pfam" id="PF13692">
    <property type="entry name" value="Glyco_trans_1_4"/>
    <property type="match status" value="1"/>
</dbReference>
<dbReference type="Proteomes" id="UP000061660">
    <property type="component" value="Chromosome"/>
</dbReference>
<name>A0A0U2W327_9BACL</name>
<keyword evidence="4" id="KW-1185">Reference proteome</keyword>
<dbReference type="PATRIC" id="fig|162209.4.peg.1624"/>
<keyword evidence="1 3" id="KW-0808">Transferase</keyword>
<evidence type="ECO:0000259" key="2">
    <source>
        <dbReference type="Pfam" id="PF13439"/>
    </source>
</evidence>
<evidence type="ECO:0000313" key="4">
    <source>
        <dbReference type="Proteomes" id="UP000061660"/>
    </source>
</evidence>
<dbReference type="CDD" id="cd03801">
    <property type="entry name" value="GT4_PimA-like"/>
    <property type="match status" value="1"/>
</dbReference>
<dbReference type="SUPFAM" id="SSF53756">
    <property type="entry name" value="UDP-Glycosyltransferase/glycogen phosphorylase"/>
    <property type="match status" value="1"/>
</dbReference>
<gene>
    <name evidence="3" type="ORF">IJ22_15330</name>
</gene>
<dbReference type="KEGG" id="pnp:IJ22_15330"/>
<dbReference type="GO" id="GO:0009103">
    <property type="term" value="P:lipopolysaccharide biosynthetic process"/>
    <property type="evidence" value="ECO:0007669"/>
    <property type="project" value="TreeGrafter"/>
</dbReference>
<dbReference type="RefSeq" id="WP_235594283.1">
    <property type="nucleotide sequence ID" value="NZ_CP013652.1"/>
</dbReference>
<dbReference type="Pfam" id="PF13439">
    <property type="entry name" value="Glyco_transf_4"/>
    <property type="match status" value="1"/>
</dbReference>
<dbReference type="InterPro" id="IPR028098">
    <property type="entry name" value="Glyco_trans_4-like_N"/>
</dbReference>
<protein>
    <submittedName>
        <fullName evidence="3">Group 1 glycosyl transferase</fullName>
    </submittedName>
</protein>
<dbReference type="PANTHER" id="PTHR46401">
    <property type="entry name" value="GLYCOSYLTRANSFERASE WBBK-RELATED"/>
    <property type="match status" value="1"/>
</dbReference>
<evidence type="ECO:0000313" key="3">
    <source>
        <dbReference type="EMBL" id="ALS21909.1"/>
    </source>
</evidence>